<accession>F2Z3V4</accession>
<evidence type="ECO:0000313" key="3">
    <source>
        <dbReference type="MGI" id="MGI:2444879"/>
    </source>
</evidence>
<dbReference type="Proteomes" id="UP000000589">
    <property type="component" value="Chromosome 13"/>
</dbReference>
<reference evidence="2" key="3">
    <citation type="submission" date="2025-08" db="UniProtKB">
        <authorList>
            <consortium name="Ensembl"/>
        </authorList>
    </citation>
    <scope>IDENTIFICATION</scope>
    <source>
        <strain evidence="2">C57BL/6J</strain>
    </source>
</reference>
<dbReference type="ExpressionAtlas" id="F2Z3V4">
    <property type="expression patterns" value="baseline and differential"/>
</dbReference>
<dbReference type="Ensembl" id="ENSMUST00000132689.8">
    <property type="protein sequence ID" value="ENSMUSP00000115689.2"/>
    <property type="gene ID" value="ENSMUSG00000036006.21"/>
</dbReference>
<name>F2Z3V4_MOUSE</name>
<dbReference type="AGR" id="MGI:2444879"/>
<dbReference type="VEuPathDB" id="HostDB:ENSMUSG00000036006"/>
<reference evidence="2 4" key="2">
    <citation type="journal article" date="2011" name="PLoS Biol.">
        <title>Modernizing reference genome assemblies.</title>
        <authorList>
            <person name="Church D.M."/>
            <person name="Schneider V.A."/>
            <person name="Graves T."/>
            <person name="Auger K."/>
            <person name="Cunningham F."/>
            <person name="Bouk N."/>
            <person name="Chen H.C."/>
            <person name="Agarwala R."/>
            <person name="McLaren W.M."/>
            <person name="Ritchie G.R."/>
            <person name="Albracht D."/>
            <person name="Kremitzki M."/>
            <person name="Rock S."/>
            <person name="Kotkiewicz H."/>
            <person name="Kremitzki C."/>
            <person name="Wollam A."/>
            <person name="Trani L."/>
            <person name="Fulton L."/>
            <person name="Fulton R."/>
            <person name="Matthews L."/>
            <person name="Whitehead S."/>
            <person name="Chow W."/>
            <person name="Torrance J."/>
            <person name="Dunn M."/>
            <person name="Harden G."/>
            <person name="Threadgold G."/>
            <person name="Wood J."/>
            <person name="Collins J."/>
            <person name="Heath P."/>
            <person name="Griffiths G."/>
            <person name="Pelan S."/>
            <person name="Grafham D."/>
            <person name="Eichler E.E."/>
            <person name="Weinstock G."/>
            <person name="Mardis E.R."/>
            <person name="Wilson R.K."/>
            <person name="Howe K."/>
            <person name="Flicek P."/>
            <person name="Hubbard T."/>
        </authorList>
    </citation>
    <scope>NUCLEOTIDE SEQUENCE [LARGE SCALE GENOMIC DNA]</scope>
    <source>
        <strain evidence="2 4">C57BL/6J</strain>
    </source>
</reference>
<dbReference type="Antibodypedia" id="25358">
    <property type="antibodies" value="175 antibodies from 27 providers"/>
</dbReference>
<evidence type="ECO:0000313" key="2">
    <source>
        <dbReference type="Ensembl" id="ENSMUSP00000115689.2"/>
    </source>
</evidence>
<organism evidence="2 4">
    <name type="scientific">Mus musculus</name>
    <name type="common">Mouse</name>
    <dbReference type="NCBI Taxonomy" id="10090"/>
    <lineage>
        <taxon>Eukaryota</taxon>
        <taxon>Metazoa</taxon>
        <taxon>Chordata</taxon>
        <taxon>Craniata</taxon>
        <taxon>Vertebrata</taxon>
        <taxon>Euteleostomi</taxon>
        <taxon>Mammalia</taxon>
        <taxon>Eutheria</taxon>
        <taxon>Euarchontoglires</taxon>
        <taxon>Glires</taxon>
        <taxon>Rodentia</taxon>
        <taxon>Myomorpha</taxon>
        <taxon>Muroidea</taxon>
        <taxon>Muridae</taxon>
        <taxon>Murinae</taxon>
        <taxon>Mus</taxon>
        <taxon>Mus</taxon>
    </lineage>
</organism>
<gene>
    <name evidence="2 3" type="primary">Ripor2</name>
    <name evidence="3" type="synonym">Fam65b</name>
</gene>
<sequence length="40" mass="4887">MQFLDPEDLLDEEDDIFGEDDDHCWERRDELELTPRQPHS</sequence>
<evidence type="ECO:0000256" key="1">
    <source>
        <dbReference type="SAM" id="MobiDB-lite"/>
    </source>
</evidence>
<protein>
    <submittedName>
        <fullName evidence="2">RHO family interacting cell polarization regulator 2</fullName>
    </submittedName>
</protein>
<dbReference type="Bgee" id="ENSMUSG00000036006">
    <property type="expression patterns" value="Expressed in lateral septal nucleus and 234 other cell types or tissues"/>
</dbReference>
<feature type="region of interest" description="Disordered" evidence="1">
    <location>
        <begin position="1"/>
        <end position="23"/>
    </location>
</feature>
<evidence type="ECO:0000313" key="4">
    <source>
        <dbReference type="Proteomes" id="UP000000589"/>
    </source>
</evidence>
<dbReference type="GeneTree" id="ENSGT00940000153717"/>
<dbReference type="MGI" id="MGI:2444879">
    <property type="gene designation" value="Ripor2"/>
</dbReference>
<dbReference type="HOGENOM" id="CLU_3299179_0_0_1"/>
<reference evidence="2" key="4">
    <citation type="submission" date="2025-09" db="UniProtKB">
        <authorList>
            <consortium name="Ensembl"/>
        </authorList>
    </citation>
    <scope>IDENTIFICATION</scope>
    <source>
        <strain evidence="2">C57BL/6J</strain>
    </source>
</reference>
<dbReference type="AlphaFoldDB" id="F2Z3V4"/>
<keyword evidence="4" id="KW-1185">Reference proteome</keyword>
<reference evidence="2 4" key="1">
    <citation type="journal article" date="2009" name="PLoS Biol.">
        <title>Lineage-specific biology revealed by a finished genome assembly of the mouse.</title>
        <authorList>
            <consortium name="Mouse Genome Sequencing Consortium"/>
            <person name="Church D.M."/>
            <person name="Goodstadt L."/>
            <person name="Hillier L.W."/>
            <person name="Zody M.C."/>
            <person name="Goldstein S."/>
            <person name="She X."/>
            <person name="Bult C.J."/>
            <person name="Agarwala R."/>
            <person name="Cherry J.L."/>
            <person name="DiCuccio M."/>
            <person name="Hlavina W."/>
            <person name="Kapustin Y."/>
            <person name="Meric P."/>
            <person name="Maglott D."/>
            <person name="Birtle Z."/>
            <person name="Marques A.C."/>
            <person name="Graves T."/>
            <person name="Zhou S."/>
            <person name="Teague B."/>
            <person name="Potamousis K."/>
            <person name="Churas C."/>
            <person name="Place M."/>
            <person name="Herschleb J."/>
            <person name="Runnheim R."/>
            <person name="Forrest D."/>
            <person name="Amos-Landgraf J."/>
            <person name="Schwartz D.C."/>
            <person name="Cheng Z."/>
            <person name="Lindblad-Toh K."/>
            <person name="Eichler E.E."/>
            <person name="Ponting C.P."/>
        </authorList>
    </citation>
    <scope>NUCLEOTIDE SEQUENCE [LARGE SCALE GENOMIC DNA]</scope>
    <source>
        <strain evidence="2 4">C57BL/6J</strain>
    </source>
</reference>
<proteinExistence type="predicted"/>